<dbReference type="Pfam" id="PF10260">
    <property type="entry name" value="SAYSvFN"/>
    <property type="match status" value="1"/>
</dbReference>
<dbReference type="InterPro" id="IPR039159">
    <property type="entry name" value="SAYSD1"/>
</dbReference>
<keyword evidence="1" id="KW-0472">Membrane</keyword>
<name>A0ABM4DFR1_HYDVU</name>
<evidence type="ECO:0000313" key="4">
    <source>
        <dbReference type="RefSeq" id="XP_065673268.1"/>
    </source>
</evidence>
<dbReference type="RefSeq" id="XP_065673268.1">
    <property type="nucleotide sequence ID" value="XM_065817196.1"/>
</dbReference>
<evidence type="ECO:0000259" key="2">
    <source>
        <dbReference type="Pfam" id="PF10260"/>
    </source>
</evidence>
<sequence>MEKKLAEYRAKKNKEKSDVLEQFVTKEFLETSTTKDLDEKIDDESDNDSVSDFAGAQSSLIKVIFFKLYNVKSILNFAIWFCLLIFFIKLEFAAVYLAVSGLVVMYYSMDKRKKTKKEPSAYSVFNKNCERIDGTFTAEQFEKQMIYGGAVR</sequence>
<reference evidence="4" key="1">
    <citation type="submission" date="2025-08" db="UniProtKB">
        <authorList>
            <consortium name="RefSeq"/>
        </authorList>
    </citation>
    <scope>IDENTIFICATION</scope>
</reference>
<dbReference type="GeneID" id="105843889"/>
<dbReference type="InterPro" id="IPR019387">
    <property type="entry name" value="SAYSvFN_dom"/>
</dbReference>
<feature type="domain" description="SAYSvFN" evidence="2">
    <location>
        <begin position="77"/>
        <end position="145"/>
    </location>
</feature>
<dbReference type="PANTHER" id="PTHR13527:SF0">
    <property type="entry name" value="SAYSVFN DOMAIN-CONTAINING PROTEIN 1"/>
    <property type="match status" value="1"/>
</dbReference>
<dbReference type="Proteomes" id="UP001652625">
    <property type="component" value="Chromosome 14"/>
</dbReference>
<keyword evidence="1" id="KW-0812">Transmembrane</keyword>
<accession>A0ABM4DFR1</accession>
<keyword evidence="1" id="KW-1133">Transmembrane helix</keyword>
<protein>
    <submittedName>
        <fullName evidence="4">Uncharacterized protein LOC105843889</fullName>
    </submittedName>
</protein>
<dbReference type="PANTHER" id="PTHR13527">
    <property type="entry name" value="SAYSVFN DOMAIN-CONTAINING PROTEIN 1"/>
    <property type="match status" value="1"/>
</dbReference>
<gene>
    <name evidence="4" type="primary">LOC105843889</name>
</gene>
<organism evidence="3 4">
    <name type="scientific">Hydra vulgaris</name>
    <name type="common">Hydra</name>
    <name type="synonym">Hydra attenuata</name>
    <dbReference type="NCBI Taxonomy" id="6087"/>
    <lineage>
        <taxon>Eukaryota</taxon>
        <taxon>Metazoa</taxon>
        <taxon>Cnidaria</taxon>
        <taxon>Hydrozoa</taxon>
        <taxon>Hydroidolina</taxon>
        <taxon>Anthoathecata</taxon>
        <taxon>Aplanulata</taxon>
        <taxon>Hydridae</taxon>
        <taxon>Hydra</taxon>
    </lineage>
</organism>
<keyword evidence="3" id="KW-1185">Reference proteome</keyword>
<proteinExistence type="predicted"/>
<feature type="transmembrane region" description="Helical" evidence="1">
    <location>
        <begin position="77"/>
        <end position="107"/>
    </location>
</feature>
<evidence type="ECO:0000256" key="1">
    <source>
        <dbReference type="SAM" id="Phobius"/>
    </source>
</evidence>
<evidence type="ECO:0000313" key="3">
    <source>
        <dbReference type="Proteomes" id="UP001652625"/>
    </source>
</evidence>